<feature type="domain" description="Metallo-beta-lactamase" evidence="1">
    <location>
        <begin position="23"/>
        <end position="110"/>
    </location>
</feature>
<protein>
    <submittedName>
        <fullName evidence="2">7,8-dihydropterin-6-yl-methyl-4-(Beta-D-ribofuranosyl)aminobenzene 5'-phosphate synthase</fullName>
    </submittedName>
</protein>
<dbReference type="EMBL" id="FNZX01000014">
    <property type="protein sequence ID" value="SEK92417.1"/>
    <property type="molecule type" value="Genomic_DNA"/>
</dbReference>
<dbReference type="PANTHER" id="PTHR13754:SF13">
    <property type="entry name" value="METALLO-BETA-LACTAMASE SUPERFAMILY PROTEIN (AFU_ORTHOLOGUE AFUA_3G07630)"/>
    <property type="match status" value="1"/>
</dbReference>
<dbReference type="Pfam" id="PF00753">
    <property type="entry name" value="Lactamase_B"/>
    <property type="match status" value="1"/>
</dbReference>
<dbReference type="Gene3D" id="3.60.15.10">
    <property type="entry name" value="Ribonuclease Z/Hydroxyacylglutathione hydrolase-like"/>
    <property type="match status" value="1"/>
</dbReference>
<dbReference type="RefSeq" id="WP_074791747.1">
    <property type="nucleotide sequence ID" value="NZ_FNZX01000014.1"/>
</dbReference>
<organism evidence="2 3">
    <name type="scientific">Pseudobutyrivibrio ruminis</name>
    <dbReference type="NCBI Taxonomy" id="46206"/>
    <lineage>
        <taxon>Bacteria</taxon>
        <taxon>Bacillati</taxon>
        <taxon>Bacillota</taxon>
        <taxon>Clostridia</taxon>
        <taxon>Lachnospirales</taxon>
        <taxon>Lachnospiraceae</taxon>
        <taxon>Pseudobutyrivibrio</taxon>
    </lineage>
</organism>
<dbReference type="InterPro" id="IPR036866">
    <property type="entry name" value="RibonucZ/Hydroxyglut_hydro"/>
</dbReference>
<sequence length="272" mass="31050">MDTRITVIVDNVSADGIEGEWGLSILIQLGGKQILLDAGASELFAQNFEKIGFDIRDVDYGVLSHAHYDHANGMPKFFEENTKAKFFVRDKAAENCYYKKFFIREYIGIRRNVLEKYSDRIEYVSGDYKLCEGAYLIPHKTKGLSRLGQRECMYCRTDGGWKVDDFSHEQSLVIETEKGLVILNSCSHGGALNIINEVKRTFPDKKICAYIGGLHLYNKSKKEIKKVAQELKDSDIQYIYTGHCTKSRAYGILQQDLGDRLHKLHVGLKIEF</sequence>
<accession>A0A1H7L2C5</accession>
<dbReference type="InterPro" id="IPR052926">
    <property type="entry name" value="Metallo-beta-lactamase_dom"/>
</dbReference>
<reference evidence="3" key="1">
    <citation type="submission" date="2016-10" db="EMBL/GenBank/DDBJ databases">
        <authorList>
            <person name="Varghese N."/>
        </authorList>
    </citation>
    <scope>NUCLEOTIDE SEQUENCE [LARGE SCALE GENOMIC DNA]</scope>
    <source>
        <strain evidence="3">ACV-9</strain>
    </source>
</reference>
<keyword evidence="3" id="KW-1185">Reference proteome</keyword>
<name>A0A1H7L2C5_9FIRM</name>
<dbReference type="InterPro" id="IPR001279">
    <property type="entry name" value="Metallo-B-lactamas"/>
</dbReference>
<proteinExistence type="predicted"/>
<dbReference type="GO" id="GO:0016740">
    <property type="term" value="F:transferase activity"/>
    <property type="evidence" value="ECO:0007669"/>
    <property type="project" value="TreeGrafter"/>
</dbReference>
<evidence type="ECO:0000313" key="2">
    <source>
        <dbReference type="EMBL" id="SEK92417.1"/>
    </source>
</evidence>
<dbReference type="AlphaFoldDB" id="A0A1H7L2C5"/>
<dbReference type="Proteomes" id="UP000182321">
    <property type="component" value="Unassembled WGS sequence"/>
</dbReference>
<dbReference type="InterPro" id="IPR041712">
    <property type="entry name" value="DHPS-like_MBL-fold"/>
</dbReference>
<gene>
    <name evidence="2" type="ORF">SAMN02910377_02200</name>
</gene>
<dbReference type="CDD" id="cd07713">
    <property type="entry name" value="DHPS-like_MBL-fold"/>
    <property type="match status" value="1"/>
</dbReference>
<dbReference type="SUPFAM" id="SSF56281">
    <property type="entry name" value="Metallo-hydrolase/oxidoreductase"/>
    <property type="match status" value="1"/>
</dbReference>
<evidence type="ECO:0000313" key="3">
    <source>
        <dbReference type="Proteomes" id="UP000182321"/>
    </source>
</evidence>
<dbReference type="PANTHER" id="PTHR13754">
    <property type="entry name" value="METALLO-BETA-LACTAMASE SUPERFAMILY PROTEIN"/>
    <property type="match status" value="1"/>
</dbReference>
<evidence type="ECO:0000259" key="1">
    <source>
        <dbReference type="Pfam" id="PF00753"/>
    </source>
</evidence>